<proteinExistence type="predicted"/>
<dbReference type="InterPro" id="IPR002575">
    <property type="entry name" value="Aminoglycoside_PTrfase"/>
</dbReference>
<dbReference type="Proteomes" id="UP000199403">
    <property type="component" value="Unassembled WGS sequence"/>
</dbReference>
<dbReference type="InterPro" id="IPR052732">
    <property type="entry name" value="Cell-binding_unc_protein"/>
</dbReference>
<dbReference type="STRING" id="1416801.SAMN05192553_11034"/>
<dbReference type="InterPro" id="IPR011009">
    <property type="entry name" value="Kinase-like_dom_sf"/>
</dbReference>
<dbReference type="AlphaFoldDB" id="A0A1H7B8U2"/>
<accession>A0A1H7B8U2</accession>
<protein>
    <recommendedName>
        <fullName evidence="1">Aminoglycoside phosphotransferase domain-containing protein</fullName>
    </recommendedName>
</protein>
<reference evidence="3" key="1">
    <citation type="submission" date="2016-10" db="EMBL/GenBank/DDBJ databases">
        <authorList>
            <person name="Varghese N."/>
            <person name="Submissions S."/>
        </authorList>
    </citation>
    <scope>NUCLEOTIDE SEQUENCE [LARGE SCALE GENOMIC DNA]</scope>
    <source>
        <strain evidence="3">IBRC-M 10761</strain>
    </source>
</reference>
<keyword evidence="3" id="KW-1185">Reference proteome</keyword>
<dbReference type="RefSeq" id="WP_092178283.1">
    <property type="nucleotide sequence ID" value="NZ_FNZH01000010.1"/>
</dbReference>
<dbReference type="Pfam" id="PF01636">
    <property type="entry name" value="APH"/>
    <property type="match status" value="1"/>
</dbReference>
<gene>
    <name evidence="2" type="ORF">SAMN05192553_11034</name>
</gene>
<organism evidence="2 3">
    <name type="scientific">Cyclobacterium xiamenense</name>
    <dbReference type="NCBI Taxonomy" id="1297121"/>
    <lineage>
        <taxon>Bacteria</taxon>
        <taxon>Pseudomonadati</taxon>
        <taxon>Bacteroidota</taxon>
        <taxon>Cytophagia</taxon>
        <taxon>Cytophagales</taxon>
        <taxon>Cyclobacteriaceae</taxon>
        <taxon>Cyclobacterium</taxon>
    </lineage>
</organism>
<name>A0A1H7B8U2_9BACT</name>
<dbReference type="OrthoDB" id="9810277at2"/>
<dbReference type="PANTHER" id="PTHR43883:SF1">
    <property type="entry name" value="GLUCONOKINASE"/>
    <property type="match status" value="1"/>
</dbReference>
<evidence type="ECO:0000313" key="3">
    <source>
        <dbReference type="Proteomes" id="UP000199403"/>
    </source>
</evidence>
<evidence type="ECO:0000313" key="2">
    <source>
        <dbReference type="EMBL" id="SEJ73304.1"/>
    </source>
</evidence>
<evidence type="ECO:0000259" key="1">
    <source>
        <dbReference type="Pfam" id="PF01636"/>
    </source>
</evidence>
<feature type="domain" description="Aminoglycoside phosphotransferase" evidence="1">
    <location>
        <begin position="102"/>
        <end position="267"/>
    </location>
</feature>
<dbReference type="PANTHER" id="PTHR43883">
    <property type="entry name" value="SLR0207 PROTEIN"/>
    <property type="match status" value="1"/>
</dbReference>
<dbReference type="SUPFAM" id="SSF56112">
    <property type="entry name" value="Protein kinase-like (PK-like)"/>
    <property type="match status" value="1"/>
</dbReference>
<dbReference type="EMBL" id="FNZH01000010">
    <property type="protein sequence ID" value="SEJ73304.1"/>
    <property type="molecule type" value="Genomic_DNA"/>
</dbReference>
<sequence length="326" mass="38372">MKTEEVQQVAREGIYKGRRIEGQLIETHISWIILSEKWAFKLKKPIKLSFLDYSTLASRAHFCREEVRLNSRFSAIYDRCCPITHLNGNWYLDGKRGTVREYAVVMRRQPEEYRMDKLLKQGKVTEQQVKKLAEKVALFHRRQPAEMVPFQLTAAKALFADIVNPSLRYTAEQRTFLKEAVRWSDSFLETHRGRFKERVQLGYVRDLHGDLHAGNVFLSEKPVLFDCIEFSKSIRTIDLLYEVAFLCMDLERYGEDSLAGLFMETYLKRIPILDTGRDASIFTYYKCLRANVRAKVLGMNPTPERRKEQACYLALMERYLRQEEKK</sequence>